<protein>
    <submittedName>
        <fullName evidence="2">Cytochrome c oxidase subunit 2A</fullName>
    </submittedName>
</protein>
<evidence type="ECO:0000313" key="3">
    <source>
        <dbReference type="Proteomes" id="UP000823937"/>
    </source>
</evidence>
<reference evidence="2" key="2">
    <citation type="submission" date="2021-04" db="EMBL/GenBank/DDBJ databases">
        <authorList>
            <person name="Gilroy R."/>
        </authorList>
    </citation>
    <scope>NUCLEOTIDE SEQUENCE</scope>
    <source>
        <strain evidence="2">CHK169-2315</strain>
    </source>
</reference>
<keyword evidence="1" id="KW-0472">Membrane</keyword>
<accession>A0A9D1TJS0</accession>
<sequence length="48" mass="5401">MGEPQKKNQAHVDEHDGIDLRGTLFGVGVVGFVIIIMWFGVWSLFLSR</sequence>
<gene>
    <name evidence="2" type="ORF">H9895_00880</name>
</gene>
<feature type="transmembrane region" description="Helical" evidence="1">
    <location>
        <begin position="24"/>
        <end position="46"/>
    </location>
</feature>
<dbReference type="AlphaFoldDB" id="A0A9D1TJS0"/>
<proteinExistence type="predicted"/>
<dbReference type="EMBL" id="DXHX01000015">
    <property type="protein sequence ID" value="HIV73617.1"/>
    <property type="molecule type" value="Genomic_DNA"/>
</dbReference>
<organism evidence="2 3">
    <name type="scientific">Candidatus Pseudogracilibacillus intestinigallinarum</name>
    <dbReference type="NCBI Taxonomy" id="2838742"/>
    <lineage>
        <taxon>Bacteria</taxon>
        <taxon>Bacillati</taxon>
        <taxon>Bacillota</taxon>
        <taxon>Bacilli</taxon>
        <taxon>Bacillales</taxon>
        <taxon>Bacillaceae</taxon>
        <taxon>Pseudogracilibacillus</taxon>
    </lineage>
</organism>
<evidence type="ECO:0000256" key="1">
    <source>
        <dbReference type="SAM" id="Phobius"/>
    </source>
</evidence>
<name>A0A9D1TJS0_9BACI</name>
<reference evidence="2" key="1">
    <citation type="journal article" date="2021" name="PeerJ">
        <title>Extensive microbial diversity within the chicken gut microbiome revealed by metagenomics and culture.</title>
        <authorList>
            <person name="Gilroy R."/>
            <person name="Ravi A."/>
            <person name="Getino M."/>
            <person name="Pursley I."/>
            <person name="Horton D.L."/>
            <person name="Alikhan N.F."/>
            <person name="Baker D."/>
            <person name="Gharbi K."/>
            <person name="Hall N."/>
            <person name="Watson M."/>
            <person name="Adriaenssens E.M."/>
            <person name="Foster-Nyarko E."/>
            <person name="Jarju S."/>
            <person name="Secka A."/>
            <person name="Antonio M."/>
            <person name="Oren A."/>
            <person name="Chaudhuri R.R."/>
            <person name="La Ragione R."/>
            <person name="Hildebrand F."/>
            <person name="Pallen M.J."/>
        </authorList>
    </citation>
    <scope>NUCLEOTIDE SEQUENCE</scope>
    <source>
        <strain evidence="2">CHK169-2315</strain>
    </source>
</reference>
<keyword evidence="1" id="KW-0812">Transmembrane</keyword>
<comment type="caution">
    <text evidence="2">The sequence shown here is derived from an EMBL/GenBank/DDBJ whole genome shotgun (WGS) entry which is preliminary data.</text>
</comment>
<evidence type="ECO:0000313" key="2">
    <source>
        <dbReference type="EMBL" id="HIV73617.1"/>
    </source>
</evidence>
<keyword evidence="1" id="KW-1133">Transmembrane helix</keyword>
<dbReference type="Proteomes" id="UP000823937">
    <property type="component" value="Unassembled WGS sequence"/>
</dbReference>